<dbReference type="InterPro" id="IPR038470">
    <property type="entry name" value="Cellsynth_D_sf"/>
</dbReference>
<dbReference type="Proteomes" id="UP000277294">
    <property type="component" value="Unassembled WGS sequence"/>
</dbReference>
<gene>
    <name evidence="1" type="primary">acsD_2</name>
    <name evidence="1" type="ORF">PIGHUM_04223</name>
</gene>
<dbReference type="InterPro" id="IPR022798">
    <property type="entry name" value="BcsD_bac"/>
</dbReference>
<dbReference type="AlphaFoldDB" id="A0A3P4B763"/>
<evidence type="ECO:0000313" key="1">
    <source>
        <dbReference type="EMBL" id="VCU72127.1"/>
    </source>
</evidence>
<dbReference type="EMBL" id="UWPJ01000036">
    <property type="protein sequence ID" value="VCU72127.1"/>
    <property type="molecule type" value="Genomic_DNA"/>
</dbReference>
<organism evidence="1 2">
    <name type="scientific">Pigmentiphaga humi</name>
    <dbReference type="NCBI Taxonomy" id="2478468"/>
    <lineage>
        <taxon>Bacteria</taxon>
        <taxon>Pseudomonadati</taxon>
        <taxon>Pseudomonadota</taxon>
        <taxon>Betaproteobacteria</taxon>
        <taxon>Burkholderiales</taxon>
        <taxon>Alcaligenaceae</taxon>
        <taxon>Pigmentiphaga</taxon>
    </lineage>
</organism>
<name>A0A3P4B763_9BURK</name>
<accession>A0A3P4B763</accession>
<reference evidence="1 2" key="1">
    <citation type="submission" date="2018-10" db="EMBL/GenBank/DDBJ databases">
        <authorList>
            <person name="Criscuolo A."/>
        </authorList>
    </citation>
    <scope>NUCLEOTIDE SEQUENCE [LARGE SCALE GENOMIC DNA]</scope>
    <source>
        <strain evidence="1">DnA1</strain>
    </source>
</reference>
<dbReference type="RefSeq" id="WP_124081709.1">
    <property type="nucleotide sequence ID" value="NZ_UWPJ01000036.1"/>
</dbReference>
<protein>
    <submittedName>
        <fullName evidence="1">Cellulose synthase operon protein D</fullName>
    </submittedName>
</protein>
<evidence type="ECO:0000313" key="2">
    <source>
        <dbReference type="Proteomes" id="UP000277294"/>
    </source>
</evidence>
<keyword evidence="2" id="KW-1185">Reference proteome</keyword>
<dbReference type="Gene3D" id="3.30.70.2590">
    <property type="match status" value="1"/>
</dbReference>
<sequence>MVNPTVLDYLGGRQASRQWKKFLAALALEFSGALPEADLRALMRRVGIRFAEQSALSRCETLDDAQRSMNLVWMDQDWGWATVDEQHDALRITHNCSPLHAAFGPHSSAWIAAFLEGVYQKWFEQLGAGSHLMVTQASEVDAMGCVELRLGR</sequence>
<dbReference type="GO" id="GO:0030244">
    <property type="term" value="P:cellulose biosynthetic process"/>
    <property type="evidence" value="ECO:0007669"/>
    <property type="project" value="InterPro"/>
</dbReference>
<dbReference type="Pfam" id="PF03500">
    <property type="entry name" value="Cellsynth_D"/>
    <property type="match status" value="1"/>
</dbReference>
<proteinExistence type="predicted"/>
<dbReference type="OrthoDB" id="8963422at2"/>